<organism evidence="11 13">
    <name type="scientific">Cucumis melo var. makuwa</name>
    <name type="common">Oriental melon</name>
    <dbReference type="NCBI Taxonomy" id="1194695"/>
    <lineage>
        <taxon>Eukaryota</taxon>
        <taxon>Viridiplantae</taxon>
        <taxon>Streptophyta</taxon>
        <taxon>Embryophyta</taxon>
        <taxon>Tracheophyta</taxon>
        <taxon>Spermatophyta</taxon>
        <taxon>Magnoliopsida</taxon>
        <taxon>eudicotyledons</taxon>
        <taxon>Gunneridae</taxon>
        <taxon>Pentapetalae</taxon>
        <taxon>rosids</taxon>
        <taxon>fabids</taxon>
        <taxon>Cucurbitales</taxon>
        <taxon>Cucurbitaceae</taxon>
        <taxon>Benincaseae</taxon>
        <taxon>Cucumis</taxon>
    </lineage>
</organism>
<dbReference type="PANTHER" id="PTHR11088:SF74">
    <property type="entry name" value="ADENYLATE ISOPENTENYLTRANSFERASE 5, CHLOROPLASTIC"/>
    <property type="match status" value="1"/>
</dbReference>
<dbReference type="GO" id="GO:0009824">
    <property type="term" value="F:AMP dimethylallyltransferase activity"/>
    <property type="evidence" value="ECO:0007669"/>
    <property type="project" value="UniProtKB-ARBA"/>
</dbReference>
<dbReference type="InterPro" id="IPR039657">
    <property type="entry name" value="Dimethylallyltransferase"/>
</dbReference>
<evidence type="ECO:0000256" key="5">
    <source>
        <dbReference type="ARBA" id="ARBA00022840"/>
    </source>
</evidence>
<evidence type="ECO:0000256" key="2">
    <source>
        <dbReference type="ARBA" id="ARBA00022679"/>
    </source>
</evidence>
<dbReference type="EC" id="2.5.1.112" evidence="10"/>
<evidence type="ECO:0000313" key="13">
    <source>
        <dbReference type="Proteomes" id="UP000321393"/>
    </source>
</evidence>
<evidence type="ECO:0000256" key="8">
    <source>
        <dbReference type="ARBA" id="ARBA00052386"/>
    </source>
</evidence>
<evidence type="ECO:0000313" key="11">
    <source>
        <dbReference type="EMBL" id="KAA0049402.1"/>
    </source>
</evidence>
<dbReference type="GO" id="GO:0052622">
    <property type="term" value="F:ATP/ADP dimethylallyltransferase activity"/>
    <property type="evidence" value="ECO:0007669"/>
    <property type="project" value="UniProtKB-EC"/>
</dbReference>
<dbReference type="EMBL" id="SSTD01008130">
    <property type="protein sequence ID" value="TYK17157.1"/>
    <property type="molecule type" value="Genomic_DNA"/>
</dbReference>
<dbReference type="AlphaFoldDB" id="A0A5A7U0V6"/>
<keyword evidence="6" id="KW-0809">Transit peptide</keyword>
<dbReference type="STRING" id="1194695.A0A5A7U0V6"/>
<dbReference type="FunFam" id="1.10.287.890:FF:000002">
    <property type="entry name" value="Adenylate isopentenyltransferase 5, chloroplastic"/>
    <property type="match status" value="1"/>
</dbReference>
<dbReference type="Gene3D" id="3.40.50.300">
    <property type="entry name" value="P-loop containing nucleotide triphosphate hydrolases"/>
    <property type="match status" value="1"/>
</dbReference>
<keyword evidence="4" id="KW-0547">Nucleotide-binding</keyword>
<evidence type="ECO:0000256" key="4">
    <source>
        <dbReference type="ARBA" id="ARBA00022741"/>
    </source>
</evidence>
<evidence type="ECO:0000313" key="14">
    <source>
        <dbReference type="Proteomes" id="UP000321947"/>
    </source>
</evidence>
<comment type="catalytic activity">
    <reaction evidence="8">
        <text>dimethylallyl diphosphate + ADP = N(6)-(dimethylallyl)adenosine 5'-diphosphate + diphosphate</text>
        <dbReference type="Rhea" id="RHEA:36327"/>
        <dbReference type="ChEBI" id="CHEBI:33019"/>
        <dbReference type="ChEBI" id="CHEBI:57623"/>
        <dbReference type="ChEBI" id="CHEBI:73533"/>
        <dbReference type="ChEBI" id="CHEBI:456216"/>
        <dbReference type="EC" id="2.5.1.112"/>
    </reaction>
</comment>
<evidence type="ECO:0000256" key="6">
    <source>
        <dbReference type="ARBA" id="ARBA00022946"/>
    </source>
</evidence>
<dbReference type="Gene3D" id="1.10.287.890">
    <property type="entry name" value="Crystal structure of tRNA isopentenylpyrophosphate transferase (bh2366) domain"/>
    <property type="match status" value="1"/>
</dbReference>
<dbReference type="HAMAP" id="MF_00185">
    <property type="entry name" value="IPP_trans"/>
    <property type="match status" value="1"/>
</dbReference>
<dbReference type="OrthoDB" id="775260at2759"/>
<gene>
    <name evidence="12" type="ORF">E5676_scaffold434G00010</name>
    <name evidence="11" type="ORF">E6C27_scaffold171G006470</name>
</gene>
<dbReference type="GO" id="GO:0005739">
    <property type="term" value="C:mitochondrion"/>
    <property type="evidence" value="ECO:0007669"/>
    <property type="project" value="TreeGrafter"/>
</dbReference>
<keyword evidence="3" id="KW-0203">Cytokinin biosynthesis</keyword>
<sequence length="336" mass="37869">MIGSSLRTKAHLMRMALSLTSAAGKQVQPLVGNFQGNFNMEQFFRRKDKVVVVMGATGTGKSRLAIELATRFPSEIVNSDKIQVYEGLDVVTNKVTEEERRGIPHHLLSSIDPKSNFSSRDFTHHASVAIESILARDRLPIIAGGSNSYIEALVNDYAEARFRYEFCFLWVDVSLPILQKFVSDRVDRMVDGGFVEEVRQIFDPEGDYSQGIKRAIGVPELHEYLRAERDGADERVLKILLELAISRIKDNTCRLAFRQLEKIRLLHTKWNWNLRRLDATGAFLTDGENSVDVWEKLVLEPSSRIVDQFLCDGSRRITTGISTPDAVSRAVAAVSR</sequence>
<comment type="catalytic activity">
    <reaction evidence="7">
        <text>dimethylallyl diphosphate + ATP = N(6)-(dimethylallyl)adenosine 5'-triphosphate + diphosphate</text>
        <dbReference type="Rhea" id="RHEA:36331"/>
        <dbReference type="ChEBI" id="CHEBI:30616"/>
        <dbReference type="ChEBI" id="CHEBI:33019"/>
        <dbReference type="ChEBI" id="CHEBI:57623"/>
        <dbReference type="ChEBI" id="CHEBI:73532"/>
        <dbReference type="EC" id="2.5.1.112"/>
    </reaction>
</comment>
<dbReference type="GO" id="GO:0005524">
    <property type="term" value="F:ATP binding"/>
    <property type="evidence" value="ECO:0007669"/>
    <property type="project" value="UniProtKB-KW"/>
</dbReference>
<dbReference type="Proteomes" id="UP000321947">
    <property type="component" value="Unassembled WGS sequence"/>
</dbReference>
<reference evidence="13 14" key="1">
    <citation type="submission" date="2019-08" db="EMBL/GenBank/DDBJ databases">
        <title>Draft genome sequences of two oriental melons (Cucumis melo L. var makuwa).</title>
        <authorList>
            <person name="Kwon S.-Y."/>
        </authorList>
    </citation>
    <scope>NUCLEOTIDE SEQUENCE [LARGE SCALE GENOMIC DNA]</scope>
    <source>
        <strain evidence="14">cv. Chang Bougi</strain>
        <strain evidence="13">cv. SW 3</strain>
        <tissue evidence="11">Leaf</tissue>
    </source>
</reference>
<evidence type="ECO:0000256" key="9">
    <source>
        <dbReference type="ARBA" id="ARBA00055191"/>
    </source>
</evidence>
<dbReference type="SUPFAM" id="SSF52540">
    <property type="entry name" value="P-loop containing nucleoside triphosphate hydrolases"/>
    <property type="match status" value="1"/>
</dbReference>
<evidence type="ECO:0000256" key="1">
    <source>
        <dbReference type="ARBA" id="ARBA00005842"/>
    </source>
</evidence>
<dbReference type="InterPro" id="IPR018022">
    <property type="entry name" value="IPT"/>
</dbReference>
<proteinExistence type="inferred from homology"/>
<comment type="function">
    <text evidence="9">Involved in cytokinin biosynthesis. Catalyzes the transfer of an isopentenyl group from dimethylallyl diphosphate (DMAPP) to ATP and ADP.</text>
</comment>
<keyword evidence="5" id="KW-0067">ATP-binding</keyword>
<dbReference type="EMBL" id="SSTE01012362">
    <property type="protein sequence ID" value="KAA0049402.1"/>
    <property type="molecule type" value="Genomic_DNA"/>
</dbReference>
<dbReference type="GO" id="GO:0052381">
    <property type="term" value="F:tRNA dimethylallyltransferase activity"/>
    <property type="evidence" value="ECO:0007669"/>
    <property type="project" value="InterPro"/>
</dbReference>
<evidence type="ECO:0000256" key="10">
    <source>
        <dbReference type="ARBA" id="ARBA00066838"/>
    </source>
</evidence>
<keyword evidence="2 12" id="KW-0808">Transferase</keyword>
<evidence type="ECO:0000256" key="3">
    <source>
        <dbReference type="ARBA" id="ARBA00022712"/>
    </source>
</evidence>
<dbReference type="PANTHER" id="PTHR11088">
    <property type="entry name" value="TRNA DIMETHYLALLYLTRANSFERASE"/>
    <property type="match status" value="1"/>
</dbReference>
<dbReference type="Proteomes" id="UP000321393">
    <property type="component" value="Unassembled WGS sequence"/>
</dbReference>
<dbReference type="GO" id="GO:0009691">
    <property type="term" value="P:cytokinin biosynthetic process"/>
    <property type="evidence" value="ECO:0007669"/>
    <property type="project" value="UniProtKB-KW"/>
</dbReference>
<accession>A0A5A7U0V6</accession>
<evidence type="ECO:0000256" key="7">
    <source>
        <dbReference type="ARBA" id="ARBA00051744"/>
    </source>
</evidence>
<dbReference type="Pfam" id="PF01715">
    <property type="entry name" value="IPPT"/>
    <property type="match status" value="2"/>
</dbReference>
<protein>
    <recommendedName>
        <fullName evidence="10">adenylate dimethylallyltransferase (ADP/ATP-dependent)</fullName>
        <ecNumber evidence="10">2.5.1.112</ecNumber>
    </recommendedName>
</protein>
<name>A0A5A7U0V6_CUCMM</name>
<comment type="similarity">
    <text evidence="1">Belongs to the IPP transferase family.</text>
</comment>
<comment type="caution">
    <text evidence="11">The sequence shown here is derived from an EMBL/GenBank/DDBJ whole genome shotgun (WGS) entry which is preliminary data.</text>
</comment>
<dbReference type="GO" id="GO:0006400">
    <property type="term" value="P:tRNA modification"/>
    <property type="evidence" value="ECO:0007669"/>
    <property type="project" value="TreeGrafter"/>
</dbReference>
<evidence type="ECO:0000313" key="12">
    <source>
        <dbReference type="EMBL" id="TYK17157.1"/>
    </source>
</evidence>
<dbReference type="InterPro" id="IPR027417">
    <property type="entry name" value="P-loop_NTPase"/>
</dbReference>